<evidence type="ECO:0000256" key="1">
    <source>
        <dbReference type="ARBA" id="ARBA00008427"/>
    </source>
</evidence>
<dbReference type="GO" id="GO:0005840">
    <property type="term" value="C:ribosome"/>
    <property type="evidence" value="ECO:0007669"/>
    <property type="project" value="UniProtKB-KW"/>
</dbReference>
<dbReference type="Pfam" id="PF01157">
    <property type="entry name" value="Ribosomal_L21e"/>
    <property type="match status" value="1"/>
</dbReference>
<name>A0A1J5TSI1_9ARCH</name>
<feature type="region of interest" description="Disordered" evidence="6">
    <location>
        <begin position="1"/>
        <end position="33"/>
    </location>
</feature>
<protein>
    <recommendedName>
        <fullName evidence="4 5">Large ribosomal subunit protein eL21</fullName>
    </recommendedName>
</protein>
<proteinExistence type="inferred from homology"/>
<dbReference type="GO" id="GO:0003735">
    <property type="term" value="F:structural constituent of ribosome"/>
    <property type="evidence" value="ECO:0007669"/>
    <property type="project" value="InterPro"/>
</dbReference>
<accession>A0A1J5TSI1</accession>
<evidence type="ECO:0000256" key="2">
    <source>
        <dbReference type="ARBA" id="ARBA00022980"/>
    </source>
</evidence>
<evidence type="ECO:0000256" key="5">
    <source>
        <dbReference type="HAMAP-Rule" id="MF_00369"/>
    </source>
</evidence>
<dbReference type="PROSITE" id="PS01171">
    <property type="entry name" value="RIBOSOMAL_L21E"/>
    <property type="match status" value="1"/>
</dbReference>
<evidence type="ECO:0000256" key="3">
    <source>
        <dbReference type="ARBA" id="ARBA00023274"/>
    </source>
</evidence>
<dbReference type="GO" id="GO:1990904">
    <property type="term" value="C:ribonucleoprotein complex"/>
    <property type="evidence" value="ECO:0007669"/>
    <property type="project" value="UniProtKB-KW"/>
</dbReference>
<sequence length="97" mass="10952">MTKRSQGLRSGSRHKLSRPARERGLSPITRSLQTFNDGDTVNVVIDPSYHKGQPHHRFHGLTGKVTGNQGKAYVVRTRVGNMEKDLIVRPEHLRKAK</sequence>
<dbReference type="EMBL" id="MIYZ01000029">
    <property type="protein sequence ID" value="OIR21922.1"/>
    <property type="molecule type" value="Genomic_DNA"/>
</dbReference>
<evidence type="ECO:0000256" key="6">
    <source>
        <dbReference type="SAM" id="MobiDB-lite"/>
    </source>
</evidence>
<dbReference type="InterPro" id="IPR008991">
    <property type="entry name" value="Translation_prot_SH3-like_sf"/>
</dbReference>
<keyword evidence="2 5" id="KW-0689">Ribosomal protein</keyword>
<evidence type="ECO:0000256" key="4">
    <source>
        <dbReference type="ARBA" id="ARBA00035219"/>
    </source>
</evidence>
<evidence type="ECO:0000313" key="7">
    <source>
        <dbReference type="EMBL" id="OIR21922.1"/>
    </source>
</evidence>
<evidence type="ECO:0000313" key="9">
    <source>
        <dbReference type="Proteomes" id="UP000183615"/>
    </source>
</evidence>
<comment type="similarity">
    <text evidence="1 5">Belongs to the eukaryotic ribosomal protein eL21 family.</text>
</comment>
<dbReference type="InterPro" id="IPR036948">
    <property type="entry name" value="Ribosomal_eL21_sf"/>
</dbReference>
<evidence type="ECO:0000313" key="8">
    <source>
        <dbReference type="EMBL" id="OIR23147.1"/>
    </source>
</evidence>
<dbReference type="GO" id="GO:0006412">
    <property type="term" value="P:translation"/>
    <property type="evidence" value="ECO:0007669"/>
    <property type="project" value="UniProtKB-UniRule"/>
</dbReference>
<dbReference type="InterPro" id="IPR001147">
    <property type="entry name" value="Ribosomal_eL21"/>
</dbReference>
<dbReference type="InterPro" id="IPR022856">
    <property type="entry name" value="Ribosomal_eL21_arc"/>
</dbReference>
<organism evidence="8 9">
    <name type="scientific">Marine Group III euryarchaeote CG-Epi2</name>
    <dbReference type="NCBI Taxonomy" id="1888996"/>
    <lineage>
        <taxon>Archaea</taxon>
        <taxon>Methanobacteriati</taxon>
        <taxon>Thermoplasmatota</taxon>
        <taxon>Thermoplasmata</taxon>
        <taxon>Candidatus Thermoprofundales</taxon>
    </lineage>
</organism>
<reference evidence="8 9" key="1">
    <citation type="submission" date="2016-08" db="EMBL/GenBank/DDBJ databases">
        <title>New Insights into Marine Group III Euryarchaeota, from dark to light.</title>
        <authorList>
            <person name="Haro-Moreno J.M."/>
            <person name="Rodriguez-Valera F."/>
            <person name="Lopez-Garcia P."/>
            <person name="Moreira D."/>
            <person name="Martin-Cuadrado A.B."/>
        </authorList>
    </citation>
    <scope>NUCLEOTIDE SEQUENCE [LARGE SCALE GENOMIC DNA]</scope>
    <source>
        <strain evidence="8">CG-Epi2</strain>
    </source>
</reference>
<dbReference type="NCBIfam" id="NF003303">
    <property type="entry name" value="PRK04306.1"/>
    <property type="match status" value="1"/>
</dbReference>
<dbReference type="FunFam" id="2.30.30.70:FF:000001">
    <property type="entry name" value="60S ribosomal protein L21"/>
    <property type="match status" value="1"/>
</dbReference>
<comment type="caution">
    <text evidence="8">The sequence shown here is derived from an EMBL/GenBank/DDBJ whole genome shotgun (WGS) entry which is preliminary data.</text>
</comment>
<dbReference type="Proteomes" id="UP000183615">
    <property type="component" value="Unassembled WGS sequence"/>
</dbReference>
<dbReference type="SUPFAM" id="SSF50104">
    <property type="entry name" value="Translation proteins SH3-like domain"/>
    <property type="match status" value="1"/>
</dbReference>
<gene>
    <name evidence="5" type="primary">rpl21e</name>
    <name evidence="8" type="ORF">BET99_00360</name>
    <name evidence="7" type="ORF">BET99_05465</name>
</gene>
<dbReference type="PANTHER" id="PTHR20981">
    <property type="entry name" value="60S RIBOSOMAL PROTEIN L21"/>
    <property type="match status" value="1"/>
</dbReference>
<dbReference type="HAMAP" id="MF_00369">
    <property type="entry name" value="Ribosomal_eL21"/>
    <property type="match status" value="1"/>
</dbReference>
<dbReference type="InterPro" id="IPR018259">
    <property type="entry name" value="Ribosomal_eL21_CS"/>
</dbReference>
<dbReference type="EMBL" id="MIYZ01000001">
    <property type="protein sequence ID" value="OIR23147.1"/>
    <property type="molecule type" value="Genomic_DNA"/>
</dbReference>
<keyword evidence="3 5" id="KW-0687">Ribonucleoprotein</keyword>
<dbReference type="Gene3D" id="2.30.30.70">
    <property type="entry name" value="Ribosomal protein L21"/>
    <property type="match status" value="1"/>
</dbReference>
<dbReference type="AlphaFoldDB" id="A0A1J5TSI1"/>